<evidence type="ECO:0000313" key="3">
    <source>
        <dbReference type="EMBL" id="CAJ0588932.1"/>
    </source>
</evidence>
<dbReference type="Pfam" id="PF00079">
    <property type="entry name" value="Serpin"/>
    <property type="match status" value="1"/>
</dbReference>
<dbReference type="Gene3D" id="3.30.497.10">
    <property type="entry name" value="Antithrombin, subunit I, domain 2"/>
    <property type="match status" value="1"/>
</dbReference>
<name>A0AA36DMV7_CYLNA</name>
<reference evidence="3" key="1">
    <citation type="submission" date="2023-07" db="EMBL/GenBank/DDBJ databases">
        <authorList>
            <consortium name="CYATHOMIX"/>
        </authorList>
    </citation>
    <scope>NUCLEOTIDE SEQUENCE</scope>
    <source>
        <strain evidence="3">N/A</strain>
    </source>
</reference>
<dbReference type="InterPro" id="IPR036186">
    <property type="entry name" value="Serpin_sf"/>
</dbReference>
<feature type="chain" id="PRO_5041206756" description="Serpin domain-containing protein" evidence="1">
    <location>
        <begin position="21"/>
        <end position="68"/>
    </location>
</feature>
<evidence type="ECO:0000256" key="1">
    <source>
        <dbReference type="SAM" id="SignalP"/>
    </source>
</evidence>
<gene>
    <name evidence="3" type="ORF">CYNAS_LOCUS915</name>
</gene>
<dbReference type="AlphaFoldDB" id="A0AA36DMV7"/>
<feature type="non-terminal residue" evidence="3">
    <location>
        <position position="68"/>
    </location>
</feature>
<protein>
    <recommendedName>
        <fullName evidence="2">Serpin domain-containing protein</fullName>
    </recommendedName>
</protein>
<dbReference type="InterPro" id="IPR042178">
    <property type="entry name" value="Serpin_sf_1"/>
</dbReference>
<feature type="domain" description="Serpin" evidence="2">
    <location>
        <begin position="1"/>
        <end position="67"/>
    </location>
</feature>
<feature type="signal peptide" evidence="1">
    <location>
        <begin position="1"/>
        <end position="20"/>
    </location>
</feature>
<evidence type="ECO:0000313" key="4">
    <source>
        <dbReference type="Proteomes" id="UP001176961"/>
    </source>
</evidence>
<comment type="caution">
    <text evidence="3">The sequence shown here is derived from an EMBL/GenBank/DDBJ whole genome shotgun (WGS) entry which is preliminary data.</text>
</comment>
<organism evidence="3 4">
    <name type="scientific">Cylicocyclus nassatus</name>
    <name type="common">Nematode worm</name>
    <dbReference type="NCBI Taxonomy" id="53992"/>
    <lineage>
        <taxon>Eukaryota</taxon>
        <taxon>Metazoa</taxon>
        <taxon>Ecdysozoa</taxon>
        <taxon>Nematoda</taxon>
        <taxon>Chromadorea</taxon>
        <taxon>Rhabditida</taxon>
        <taxon>Rhabditina</taxon>
        <taxon>Rhabditomorpha</taxon>
        <taxon>Strongyloidea</taxon>
        <taxon>Strongylidae</taxon>
        <taxon>Cylicocyclus</taxon>
    </lineage>
</organism>
<proteinExistence type="predicted"/>
<dbReference type="InterPro" id="IPR023796">
    <property type="entry name" value="Serpin_dom"/>
</dbReference>
<keyword evidence="4" id="KW-1185">Reference proteome</keyword>
<keyword evidence="1" id="KW-0732">Signal</keyword>
<dbReference type="EMBL" id="CATQJL010000001">
    <property type="protein sequence ID" value="CAJ0588932.1"/>
    <property type="molecule type" value="Genomic_DNA"/>
</dbReference>
<sequence length="68" mass="7416">MVVSPLSVIFALAMVQLGAKERTKEQINRLISYGVGNEASVKFYSDLSKNITNYSDGAQAKIANGFFL</sequence>
<dbReference type="SUPFAM" id="SSF56574">
    <property type="entry name" value="Serpins"/>
    <property type="match status" value="1"/>
</dbReference>
<accession>A0AA36DMV7</accession>
<dbReference type="Proteomes" id="UP001176961">
    <property type="component" value="Unassembled WGS sequence"/>
</dbReference>
<evidence type="ECO:0000259" key="2">
    <source>
        <dbReference type="Pfam" id="PF00079"/>
    </source>
</evidence>